<dbReference type="Proteomes" id="UP000265618">
    <property type="component" value="Unassembled WGS sequence"/>
</dbReference>
<protein>
    <submittedName>
        <fullName evidence="3">Uncharacterized protein</fullName>
    </submittedName>
</protein>
<feature type="non-terminal residue" evidence="3">
    <location>
        <position position="1"/>
    </location>
</feature>
<keyword evidence="2" id="KW-0812">Transmembrane</keyword>
<evidence type="ECO:0000313" key="3">
    <source>
        <dbReference type="EMBL" id="GIQ83797.1"/>
    </source>
</evidence>
<evidence type="ECO:0000256" key="2">
    <source>
        <dbReference type="SAM" id="Phobius"/>
    </source>
</evidence>
<dbReference type="AlphaFoldDB" id="A0A9K3CWN3"/>
<feature type="region of interest" description="Disordered" evidence="1">
    <location>
        <begin position="1"/>
        <end position="20"/>
    </location>
</feature>
<comment type="caution">
    <text evidence="3">The sequence shown here is derived from an EMBL/GenBank/DDBJ whole genome shotgun (WGS) entry which is preliminary data.</text>
</comment>
<evidence type="ECO:0000256" key="1">
    <source>
        <dbReference type="SAM" id="MobiDB-lite"/>
    </source>
</evidence>
<evidence type="ECO:0000313" key="4">
    <source>
        <dbReference type="Proteomes" id="UP000265618"/>
    </source>
</evidence>
<dbReference type="EMBL" id="BDIP01001184">
    <property type="protein sequence ID" value="GIQ83797.1"/>
    <property type="molecule type" value="Genomic_DNA"/>
</dbReference>
<accession>A0A9K3CWN3</accession>
<feature type="transmembrane region" description="Helical" evidence="2">
    <location>
        <begin position="25"/>
        <end position="47"/>
    </location>
</feature>
<gene>
    <name evidence="3" type="ORF">KIPB_005169</name>
</gene>
<keyword evidence="2" id="KW-0472">Membrane</keyword>
<reference evidence="3 4" key="1">
    <citation type="journal article" date="2018" name="PLoS ONE">
        <title>The draft genome of Kipferlia bialata reveals reductive genome evolution in fornicate parasites.</title>
        <authorList>
            <person name="Tanifuji G."/>
            <person name="Takabayashi S."/>
            <person name="Kume K."/>
            <person name="Takagi M."/>
            <person name="Nakayama T."/>
            <person name="Kamikawa R."/>
            <person name="Inagaki Y."/>
            <person name="Hashimoto T."/>
        </authorList>
    </citation>
    <scope>NUCLEOTIDE SEQUENCE [LARGE SCALE GENOMIC DNA]</scope>
    <source>
        <strain evidence="3">NY0173</strain>
    </source>
</reference>
<name>A0A9K3CWN3_9EUKA</name>
<keyword evidence="4" id="KW-1185">Reference proteome</keyword>
<organism evidence="3 4">
    <name type="scientific">Kipferlia bialata</name>
    <dbReference type="NCBI Taxonomy" id="797122"/>
    <lineage>
        <taxon>Eukaryota</taxon>
        <taxon>Metamonada</taxon>
        <taxon>Carpediemonas-like organisms</taxon>
        <taxon>Kipferlia</taxon>
    </lineage>
</organism>
<keyword evidence="2" id="KW-1133">Transmembrane helix</keyword>
<proteinExistence type="predicted"/>
<sequence length="54" mass="5809">MGSETASLLSGGSPQNEPSKCTKQLIRNTIIASVIGVLLLCGFVYWLEYSMADD</sequence>